<proteinExistence type="predicted"/>
<feature type="region of interest" description="Disordered" evidence="4">
    <location>
        <begin position="1"/>
        <end position="188"/>
    </location>
</feature>
<keyword evidence="1 2" id="KW-0103">Bromodomain</keyword>
<feature type="coiled-coil region" evidence="3">
    <location>
        <begin position="442"/>
        <end position="476"/>
    </location>
</feature>
<reference evidence="6" key="1">
    <citation type="submission" date="2015-08" db="EMBL/GenBank/DDBJ databases">
        <authorList>
            <person name="Babu N.S."/>
            <person name="Beckwith C.J."/>
            <person name="Beseler K.G."/>
            <person name="Brison A."/>
            <person name="Carone J.V."/>
            <person name="Caskin T.P."/>
            <person name="Diamond M."/>
            <person name="Durham M.E."/>
            <person name="Foxe J.M."/>
            <person name="Go M."/>
            <person name="Henderson B.A."/>
            <person name="Jones I.B."/>
            <person name="McGettigan J.A."/>
            <person name="Micheletti S.J."/>
            <person name="Nasrallah M.E."/>
            <person name="Ortiz D."/>
            <person name="Piller C.R."/>
            <person name="Privatt S.R."/>
            <person name="Schneider S.L."/>
            <person name="Sharp S."/>
            <person name="Smith T.C."/>
            <person name="Stanton J.D."/>
            <person name="Ullery H.E."/>
            <person name="Wilson R.J."/>
            <person name="Serrano M.G."/>
            <person name="Buck G."/>
            <person name="Lee V."/>
            <person name="Wang Y."/>
            <person name="Carvalho R."/>
            <person name="Voegtly L."/>
            <person name="Shi R."/>
            <person name="Duckworth R."/>
            <person name="Johnson A."/>
            <person name="Loviza R."/>
            <person name="Walstead R."/>
            <person name="Shah Z."/>
            <person name="Kiflezghi M."/>
            <person name="Wade K."/>
            <person name="Ball S.L."/>
            <person name="Bradley K.W."/>
            <person name="Asai D.J."/>
            <person name="Bowman C.A."/>
            <person name="Russell D.A."/>
            <person name="Pope W.H."/>
            <person name="Jacobs-Sera D."/>
            <person name="Hendrix R.W."/>
            <person name="Hatfull G.F."/>
        </authorList>
    </citation>
    <scope>NUCLEOTIDE SEQUENCE</scope>
</reference>
<dbReference type="SMART" id="SM00297">
    <property type="entry name" value="BROMO"/>
    <property type="match status" value="1"/>
</dbReference>
<dbReference type="InterPro" id="IPR036427">
    <property type="entry name" value="Bromodomain-like_sf"/>
</dbReference>
<dbReference type="PRINTS" id="PR01217">
    <property type="entry name" value="PRICHEXTENSN"/>
</dbReference>
<evidence type="ECO:0000256" key="3">
    <source>
        <dbReference type="SAM" id="Coils"/>
    </source>
</evidence>
<dbReference type="Pfam" id="PF00439">
    <property type="entry name" value="Bromodomain"/>
    <property type="match status" value="1"/>
</dbReference>
<feature type="compositionally biased region" description="Gly residues" evidence="4">
    <location>
        <begin position="321"/>
        <end position="330"/>
    </location>
</feature>
<feature type="compositionally biased region" description="Low complexity" evidence="4">
    <location>
        <begin position="145"/>
        <end position="183"/>
    </location>
</feature>
<dbReference type="InterPro" id="IPR051831">
    <property type="entry name" value="Bromodomain_contain_prot"/>
</dbReference>
<sequence>MSGAFKFKITLGKAPEGSTTPRPPTQPPLDPLAHGSSPGPTPGVDPQPANEATPRPTDDVSPSPGTAGSTPGFRFKIKVPGTGPAHTPVQQPRPKPKPSRLTGPRPPDHRPSPGQPTPKRIKLSTHGLHTPSALGPGPSRPSPRPGTASVRPQQQAASAARARALNASASPATPAAFPSPAGPIQRAPSSLPIVRFTVAKPASAGLEAEPATAPQPRPRRGRPPGSRSRKRHGSDDDDDDDFAVGSVALAGTPGSLEPLRTFNLRSTMAAASAATSSGLGGGGASPADSVAALGAASRGGPTATGPHGEAGDGADTAGSGPARGAGGEVGDGVPRREALEKILSRVQKKDTHGIFRDPVTDDVAPGYSKVINEPMDFTTMRRNLAAGHYTSWDALEVDLQLMFRNAQTYNPPGSEVHGYAAGLAAVTSRMLDMARAGRTDFRAAAASEARRANAAARAAERAAREAARAAARAEHKAAQEAKVLRKAGVAAEGGAAGVGGGAGGSAGAA</sequence>
<dbReference type="SUPFAM" id="SSF47370">
    <property type="entry name" value="Bromodomain"/>
    <property type="match status" value="1"/>
</dbReference>
<dbReference type="InterPro" id="IPR001487">
    <property type="entry name" value="Bromodomain"/>
</dbReference>
<feature type="non-terminal residue" evidence="6">
    <location>
        <position position="509"/>
    </location>
</feature>
<dbReference type="PROSITE" id="PS50014">
    <property type="entry name" value="BROMODOMAIN_2"/>
    <property type="match status" value="1"/>
</dbReference>
<feature type="compositionally biased region" description="Pro residues" evidence="4">
    <location>
        <begin position="21"/>
        <end position="30"/>
    </location>
</feature>
<dbReference type="PANTHER" id="PTHR22881">
    <property type="entry name" value="BROMODOMAIN CONTAINING PROTEIN"/>
    <property type="match status" value="1"/>
</dbReference>
<evidence type="ECO:0000256" key="2">
    <source>
        <dbReference type="PROSITE-ProRule" id="PRU00035"/>
    </source>
</evidence>
<dbReference type="Gene3D" id="1.20.920.10">
    <property type="entry name" value="Bromodomain-like"/>
    <property type="match status" value="1"/>
</dbReference>
<feature type="compositionally biased region" description="Basic residues" evidence="4">
    <location>
        <begin position="217"/>
        <end position="232"/>
    </location>
</feature>
<dbReference type="AlphaFoldDB" id="A0A1D1ZW40"/>
<keyword evidence="3" id="KW-0175">Coiled coil</keyword>
<dbReference type="CDD" id="cd04369">
    <property type="entry name" value="Bromodomain"/>
    <property type="match status" value="1"/>
</dbReference>
<evidence type="ECO:0000256" key="1">
    <source>
        <dbReference type="ARBA" id="ARBA00023117"/>
    </source>
</evidence>
<accession>A0A1D1ZW40</accession>
<gene>
    <name evidence="6" type="ORF">g.87557</name>
</gene>
<evidence type="ECO:0000259" key="5">
    <source>
        <dbReference type="PROSITE" id="PS50014"/>
    </source>
</evidence>
<feature type="region of interest" description="Disordered" evidence="4">
    <location>
        <begin position="200"/>
        <end position="258"/>
    </location>
</feature>
<feature type="domain" description="Bromo" evidence="5">
    <location>
        <begin position="347"/>
        <end position="417"/>
    </location>
</feature>
<evidence type="ECO:0000256" key="4">
    <source>
        <dbReference type="SAM" id="MobiDB-lite"/>
    </source>
</evidence>
<dbReference type="PRINTS" id="PR00503">
    <property type="entry name" value="BROMODOMAIN"/>
</dbReference>
<dbReference type="PANTHER" id="PTHR22881:SF27">
    <property type="entry name" value="BROMODOMAIN CONTAINING 7_9"/>
    <property type="match status" value="1"/>
</dbReference>
<organism evidence="6">
    <name type="scientific">Auxenochlorella protothecoides</name>
    <name type="common">Green microalga</name>
    <name type="synonym">Chlorella protothecoides</name>
    <dbReference type="NCBI Taxonomy" id="3075"/>
    <lineage>
        <taxon>Eukaryota</taxon>
        <taxon>Viridiplantae</taxon>
        <taxon>Chlorophyta</taxon>
        <taxon>core chlorophytes</taxon>
        <taxon>Trebouxiophyceae</taxon>
        <taxon>Chlorellales</taxon>
        <taxon>Chlorellaceae</taxon>
        <taxon>Auxenochlorella</taxon>
    </lineage>
</organism>
<feature type="region of interest" description="Disordered" evidence="4">
    <location>
        <begin position="294"/>
        <end position="334"/>
    </location>
</feature>
<protein>
    <recommendedName>
        <fullName evidence="5">Bromo domain-containing protein</fullName>
    </recommendedName>
</protein>
<evidence type="ECO:0000313" key="6">
    <source>
        <dbReference type="EMBL" id="JAT71087.1"/>
    </source>
</evidence>
<dbReference type="EMBL" id="GDKF01007535">
    <property type="protein sequence ID" value="JAT71087.1"/>
    <property type="molecule type" value="Transcribed_RNA"/>
</dbReference>
<name>A0A1D1ZW40_AUXPR</name>